<dbReference type="AlphaFoldDB" id="A0A0K3AUK6"/>
<evidence type="ECO:0000256" key="6">
    <source>
        <dbReference type="ARBA" id="ARBA00022723"/>
    </source>
</evidence>
<dbReference type="SMART" id="SM00220">
    <property type="entry name" value="S_TKc"/>
    <property type="match status" value="1"/>
</dbReference>
<feature type="coiled-coil region" evidence="16">
    <location>
        <begin position="765"/>
        <end position="816"/>
    </location>
</feature>
<keyword evidence="6" id="KW-0479">Metal-binding</keyword>
<dbReference type="GO" id="GO:0004672">
    <property type="term" value="F:protein kinase activity"/>
    <property type="evidence" value="ECO:0007669"/>
    <property type="project" value="InterPro"/>
</dbReference>
<keyword evidence="13" id="KW-0325">Glycoprotein</keyword>
<dbReference type="GO" id="GO:0009581">
    <property type="term" value="P:detection of external stimulus"/>
    <property type="evidence" value="ECO:0007669"/>
    <property type="project" value="UniProtKB-ARBA"/>
</dbReference>
<dbReference type="InterPro" id="IPR011009">
    <property type="entry name" value="Kinase-like_dom_sf"/>
</dbReference>
<dbReference type="CTD" id="179605"/>
<dbReference type="WormBase" id="B0240.3b">
    <property type="protein sequence ID" value="CE50867"/>
    <property type="gene ID" value="WBGene00000907"/>
    <property type="gene designation" value="daf-11"/>
</dbReference>
<evidence type="ECO:0000256" key="8">
    <source>
        <dbReference type="ARBA" id="ARBA00022741"/>
    </source>
</evidence>
<evidence type="ECO:0000256" key="10">
    <source>
        <dbReference type="ARBA" id="ARBA00022989"/>
    </source>
</evidence>
<evidence type="ECO:0000256" key="4">
    <source>
        <dbReference type="ARBA" id="ARBA00022475"/>
    </source>
</evidence>
<dbReference type="ExpressionAtlas" id="A0A0K3AUK6">
    <property type="expression patterns" value="baseline and differential"/>
</dbReference>
<dbReference type="GO" id="GO:0046872">
    <property type="term" value="F:metal ion binding"/>
    <property type="evidence" value="ECO:0007669"/>
    <property type="project" value="UniProtKB-KW"/>
</dbReference>
<dbReference type="FunFam" id="1.10.510.10:FF:001510">
    <property type="entry name" value="Receptor-type guanylate cyclase daf-11"/>
    <property type="match status" value="1"/>
</dbReference>
<evidence type="ECO:0000259" key="20">
    <source>
        <dbReference type="PROSITE" id="PS50125"/>
    </source>
</evidence>
<dbReference type="CDD" id="cd07302">
    <property type="entry name" value="CHD"/>
    <property type="match status" value="1"/>
</dbReference>
<dbReference type="Gene3D" id="6.10.250.780">
    <property type="match status" value="1"/>
</dbReference>
<dbReference type="EMBL" id="BX284605">
    <property type="protein sequence ID" value="CTQ86710.1"/>
    <property type="molecule type" value="Genomic_DNA"/>
</dbReference>
<name>A0A0K3AUK6_CAEEL</name>
<dbReference type="RefSeq" id="NP_001300011.1">
    <property type="nucleotide sequence ID" value="NM_001313082.3"/>
</dbReference>
<dbReference type="InterPro" id="IPR029787">
    <property type="entry name" value="Nucleotide_cyclase"/>
</dbReference>
<evidence type="ECO:0000256" key="2">
    <source>
        <dbReference type="ARBA" id="ARBA00004162"/>
    </source>
</evidence>
<dbReference type="GO" id="GO:0005886">
    <property type="term" value="C:plasma membrane"/>
    <property type="evidence" value="ECO:0007669"/>
    <property type="project" value="UniProtKB-SubCell"/>
</dbReference>
<keyword evidence="15" id="KW-0141">cGMP biosynthesis</keyword>
<dbReference type="GO" id="GO:0035556">
    <property type="term" value="P:intracellular signal transduction"/>
    <property type="evidence" value="ECO:0007669"/>
    <property type="project" value="InterPro"/>
</dbReference>
<dbReference type="FunFam" id="3.30.70.1230:FF:000035">
    <property type="entry name" value="Guanylate cyclase"/>
    <property type="match status" value="1"/>
</dbReference>
<dbReference type="PROSITE" id="PS50125">
    <property type="entry name" value="GUANYLATE_CYCLASE_2"/>
    <property type="match status" value="1"/>
</dbReference>
<keyword evidence="5 18" id="KW-0812">Transmembrane</keyword>
<protein>
    <recommendedName>
        <fullName evidence="3">guanylate cyclase</fullName>
        <ecNumber evidence="3">4.6.1.2</ecNumber>
    </recommendedName>
</protein>
<dbReference type="GO" id="GO:0009582">
    <property type="term" value="P:detection of abiotic stimulus"/>
    <property type="evidence" value="ECO:0007669"/>
    <property type="project" value="UniProtKB-ARBA"/>
</dbReference>
<evidence type="ECO:0000313" key="22">
    <source>
        <dbReference type="Proteomes" id="UP000001940"/>
    </source>
</evidence>
<keyword evidence="7" id="KW-0732">Signal</keyword>
<reference evidence="21 22" key="1">
    <citation type="journal article" date="1998" name="Science">
        <title>Genome sequence of the nematode C. elegans: a platform for investigating biology.</title>
        <authorList>
            <consortium name="The C. elegans sequencing consortium"/>
            <person name="Sulson J.E."/>
            <person name="Waterston R."/>
        </authorList>
    </citation>
    <scope>NUCLEOTIDE SEQUENCE [LARGE SCALE GENOMIC DNA]</scope>
    <source>
        <strain evidence="21 22">Bristol N2</strain>
    </source>
</reference>
<keyword evidence="22" id="KW-1185">Reference proteome</keyword>
<keyword evidence="4" id="KW-1003">Cell membrane</keyword>
<dbReference type="PANTHER" id="PTHR11920:SF485">
    <property type="entry name" value="RECEPTOR-TYPE GUANYLATE CYCLASE DAF-11"/>
    <property type="match status" value="1"/>
</dbReference>
<sequence length="859" mass="97115">MYEGYHLLGYYLYTAITNTTLFNYVQPEKAISSMSIPGPFGEIFINSNGQRIAGYDVLVVDKSLNSNNFIMPLGTISTDKKCPDQACLNFVLNSTSSFEPLKDVPLCGFHGEICDQTGVIIAIAVIMGVLLMFIIILTTIRKCCNGSKGRSISNPWVIPFQDVRFIDLTNTEGSQHMSIQSLQRNMEEKQRLQSLARTKHIATVDQVYVLADKYVMRDKLRYDKIDINLLYQMKSHLQHDNLNSFVGITIDKASHMYIIWNQCFRGSLHDHIFTKERQRGTATRFEGLFLRDILKGLEYIHASAIDFHGNLTLHNCMLDSHWIVKLSGFGVNRLLVKWKTSGQIFTEDHTPVIKSEELHYFDPAMKKIWKNYADRNERALITPQFGKKCDMYSFGVILHEIILKKKFVEQLFDSPREEDDSVLIDDENDAIASRFPLPIIIPEGIEMHNDLIKMLENCFGSVRPDIALARKIIDTVLKMSGSLVDLMIKNLTAYTQGLNETVKNRTAELEKEQEKGDQLLMELLPKSVANDLKNGIAVDPKVYENATILYSDIVGFTSLCSQSQPMEVVTLLSGMYQRFDLIISQQGGYKMETIGDAYCVAAGLPVVMEKDHVKSICMIALLQRDCLHHFEIPHRPGTFLNCRWGFNSGPVFAGVIGQKAPRYACFGEAVILASKMESSGVEDRIQMTLASQQLLEENFPQFVCSNRGGRTIEGIGRILTYWLEGVNAGEQVKVVEFQNDLNDELSRIMKKDGELLAAATALKPKDKMTLAKEKVIAERKNEEERLQRQQTLQEALEEHEEEIEMNEVLVDEDEGEGKPKEVDLTSIVSTQMEELEDEPAGRTIGHGRLDSQASTIPDN</sequence>
<dbReference type="Proteomes" id="UP000001940">
    <property type="component" value="Chromosome V"/>
</dbReference>
<evidence type="ECO:0000256" key="14">
    <source>
        <dbReference type="ARBA" id="ARBA00023239"/>
    </source>
</evidence>
<feature type="domain" description="Guanylate cyclase" evidence="20">
    <location>
        <begin position="547"/>
        <end position="677"/>
    </location>
</feature>
<dbReference type="GO" id="GO:0042330">
    <property type="term" value="P:taxis"/>
    <property type="evidence" value="ECO:0007669"/>
    <property type="project" value="UniProtKB-ARBA"/>
</dbReference>
<dbReference type="AGR" id="WB:WBGene00000907"/>
<keyword evidence="12 18" id="KW-0472">Membrane</keyword>
<feature type="region of interest" description="Disordered" evidence="17">
    <location>
        <begin position="830"/>
        <end position="859"/>
    </location>
</feature>
<comment type="catalytic activity">
    <reaction evidence="1">
        <text>GTP = 3',5'-cyclic GMP + diphosphate</text>
        <dbReference type="Rhea" id="RHEA:13665"/>
        <dbReference type="ChEBI" id="CHEBI:33019"/>
        <dbReference type="ChEBI" id="CHEBI:37565"/>
        <dbReference type="ChEBI" id="CHEBI:57746"/>
        <dbReference type="EC" id="4.6.1.2"/>
    </reaction>
</comment>
<keyword evidence="16" id="KW-0175">Coiled coil</keyword>
<dbReference type="Bgee" id="WBGene00000907">
    <property type="expression patterns" value="Expressed in pharyngeal muscle cell (C elegans) and 2 other cell types or tissues"/>
</dbReference>
<evidence type="ECO:0000256" key="12">
    <source>
        <dbReference type="ARBA" id="ARBA00023136"/>
    </source>
</evidence>
<dbReference type="Pfam" id="PF00211">
    <property type="entry name" value="Guanylate_cyc"/>
    <property type="match status" value="1"/>
</dbReference>
<evidence type="ECO:0000256" key="5">
    <source>
        <dbReference type="ARBA" id="ARBA00022692"/>
    </source>
</evidence>
<keyword evidence="11" id="KW-0342">GTP-binding</keyword>
<dbReference type="EC" id="4.6.1.2" evidence="3"/>
<evidence type="ECO:0000256" key="17">
    <source>
        <dbReference type="SAM" id="MobiDB-lite"/>
    </source>
</evidence>
<evidence type="ECO:0000256" key="16">
    <source>
        <dbReference type="SAM" id="Coils"/>
    </source>
</evidence>
<comment type="subcellular location">
    <subcellularLocation>
        <location evidence="2">Cell membrane</location>
        <topology evidence="2">Single-pass membrane protein</topology>
    </subcellularLocation>
</comment>
<evidence type="ECO:0000256" key="3">
    <source>
        <dbReference type="ARBA" id="ARBA00012202"/>
    </source>
</evidence>
<keyword evidence="8" id="KW-0547">Nucleotide-binding</keyword>
<feature type="domain" description="Protein kinase" evidence="19">
    <location>
        <begin position="137"/>
        <end position="477"/>
    </location>
</feature>
<dbReference type="GO" id="GO:0005525">
    <property type="term" value="F:GTP binding"/>
    <property type="evidence" value="ECO:0007669"/>
    <property type="project" value="UniProtKB-KW"/>
</dbReference>
<evidence type="ECO:0000256" key="7">
    <source>
        <dbReference type="ARBA" id="ARBA00022729"/>
    </source>
</evidence>
<dbReference type="GO" id="GO:0004383">
    <property type="term" value="F:guanylate cyclase activity"/>
    <property type="evidence" value="ECO:0007669"/>
    <property type="project" value="UniProtKB-EC"/>
</dbReference>
<dbReference type="GO" id="GO:0009266">
    <property type="term" value="P:response to temperature stimulus"/>
    <property type="evidence" value="ECO:0007669"/>
    <property type="project" value="UniProtKB-ARBA"/>
</dbReference>
<keyword evidence="9" id="KW-0460">Magnesium</keyword>
<dbReference type="PANTHER" id="PTHR11920">
    <property type="entry name" value="GUANYLYL CYCLASE"/>
    <property type="match status" value="1"/>
</dbReference>
<dbReference type="GeneID" id="179605"/>
<gene>
    <name evidence="21 23" type="primary">daf-11</name>
    <name evidence="23" type="ORF">B0240.3</name>
    <name evidence="21" type="ORF">CELE_B0240.3</name>
</gene>
<evidence type="ECO:0000313" key="21">
    <source>
        <dbReference type="EMBL" id="CTQ86710.1"/>
    </source>
</evidence>
<evidence type="ECO:0000256" key="13">
    <source>
        <dbReference type="ARBA" id="ARBA00023180"/>
    </source>
</evidence>
<dbReference type="Gene3D" id="3.30.70.1230">
    <property type="entry name" value="Nucleotide cyclase"/>
    <property type="match status" value="1"/>
</dbReference>
<dbReference type="GO" id="GO:0043005">
    <property type="term" value="C:neuron projection"/>
    <property type="evidence" value="ECO:0007669"/>
    <property type="project" value="UniProtKB-ARBA"/>
</dbReference>
<evidence type="ECO:0000256" key="9">
    <source>
        <dbReference type="ARBA" id="ARBA00022842"/>
    </source>
</evidence>
<evidence type="ECO:0000256" key="1">
    <source>
        <dbReference type="ARBA" id="ARBA00001436"/>
    </source>
</evidence>
<evidence type="ECO:0000259" key="19">
    <source>
        <dbReference type="PROSITE" id="PS50011"/>
    </source>
</evidence>
<accession>A0A0K3AUK6</accession>
<dbReference type="SMR" id="A0A0K3AUK6"/>
<feature type="transmembrane region" description="Helical" evidence="18">
    <location>
        <begin position="119"/>
        <end position="140"/>
    </location>
</feature>
<dbReference type="SMART" id="SM00044">
    <property type="entry name" value="CYCc"/>
    <property type="match status" value="1"/>
</dbReference>
<keyword evidence="14" id="KW-0456">Lyase</keyword>
<dbReference type="InterPro" id="IPR000719">
    <property type="entry name" value="Prot_kinase_dom"/>
</dbReference>
<dbReference type="PROSITE" id="PS50011">
    <property type="entry name" value="PROTEIN_KINASE_DOM"/>
    <property type="match status" value="1"/>
</dbReference>
<dbReference type="SUPFAM" id="SSF55073">
    <property type="entry name" value="Nucleotide cyclase"/>
    <property type="match status" value="1"/>
</dbReference>
<dbReference type="InterPro" id="IPR001054">
    <property type="entry name" value="A/G_cyclase"/>
</dbReference>
<proteinExistence type="predicted"/>
<evidence type="ECO:0000256" key="11">
    <source>
        <dbReference type="ARBA" id="ARBA00023134"/>
    </source>
</evidence>
<evidence type="ECO:0000256" key="18">
    <source>
        <dbReference type="SAM" id="Phobius"/>
    </source>
</evidence>
<organism evidence="21 22">
    <name type="scientific">Caenorhabditis elegans</name>
    <dbReference type="NCBI Taxonomy" id="6239"/>
    <lineage>
        <taxon>Eukaryota</taxon>
        <taxon>Metazoa</taxon>
        <taxon>Ecdysozoa</taxon>
        <taxon>Nematoda</taxon>
        <taxon>Chromadorea</taxon>
        <taxon>Rhabditida</taxon>
        <taxon>Rhabditina</taxon>
        <taxon>Rhabditomorpha</taxon>
        <taxon>Rhabditoidea</taxon>
        <taxon>Rhabditidae</taxon>
        <taxon>Peloderinae</taxon>
        <taxon>Caenorhabditis</taxon>
    </lineage>
</organism>
<evidence type="ECO:0000256" key="15">
    <source>
        <dbReference type="ARBA" id="ARBA00023293"/>
    </source>
</evidence>
<dbReference type="Gene3D" id="1.10.510.10">
    <property type="entry name" value="Transferase(Phosphotransferase) domain 1"/>
    <property type="match status" value="1"/>
</dbReference>
<dbReference type="SUPFAM" id="SSF56112">
    <property type="entry name" value="Protein kinase-like (PK-like)"/>
    <property type="match status" value="1"/>
</dbReference>
<dbReference type="Pfam" id="PF00069">
    <property type="entry name" value="Pkinase"/>
    <property type="match status" value="1"/>
</dbReference>
<evidence type="ECO:0000313" key="23">
    <source>
        <dbReference type="WormBase" id="B0240.3b"/>
    </source>
</evidence>
<dbReference type="InterPro" id="IPR050401">
    <property type="entry name" value="Cyclic_nucleotide_synthase"/>
</dbReference>
<dbReference type="GO" id="GO:0005524">
    <property type="term" value="F:ATP binding"/>
    <property type="evidence" value="ECO:0007669"/>
    <property type="project" value="InterPro"/>
</dbReference>
<dbReference type="OrthoDB" id="1890790at2759"/>
<keyword evidence="10 18" id="KW-1133">Transmembrane helix</keyword>